<dbReference type="AlphaFoldDB" id="A0A1G6HG45"/>
<dbReference type="EMBL" id="FMYH01000001">
    <property type="protein sequence ID" value="SDB93212.1"/>
    <property type="molecule type" value="Genomic_DNA"/>
</dbReference>
<protein>
    <submittedName>
        <fullName evidence="1">Uncharacterized protein</fullName>
    </submittedName>
</protein>
<keyword evidence="2" id="KW-1185">Reference proteome</keyword>
<evidence type="ECO:0000313" key="2">
    <source>
        <dbReference type="Proteomes" id="UP000199039"/>
    </source>
</evidence>
<accession>A0A1G6HG45</accession>
<organism evidence="1 2">
    <name type="scientific">Sanguibacter gelidistatuariae</name>
    <dbReference type="NCBI Taxonomy" id="1814289"/>
    <lineage>
        <taxon>Bacteria</taxon>
        <taxon>Bacillati</taxon>
        <taxon>Actinomycetota</taxon>
        <taxon>Actinomycetes</taxon>
        <taxon>Micrococcales</taxon>
        <taxon>Sanguibacteraceae</taxon>
        <taxon>Sanguibacter</taxon>
    </lineage>
</organism>
<dbReference type="OrthoDB" id="9944668at2"/>
<name>A0A1G6HG45_9MICO</name>
<dbReference type="RefSeq" id="WP_093181210.1">
    <property type="nucleotide sequence ID" value="NZ_FMYH01000001.1"/>
</dbReference>
<sequence>MNGLTIDLNMVRESIDQLIAEVIRQRGPNLEVSFDYFWAIQDPRMGDPLEGPDVTIGQLSETLHMLGREEVEPWEGMSLALAGTPLRWLSDVLAGVAVQLERGER</sequence>
<reference evidence="1 2" key="1">
    <citation type="submission" date="2016-09" db="EMBL/GenBank/DDBJ databases">
        <authorList>
            <person name="Capua I."/>
            <person name="De Benedictis P."/>
            <person name="Joannis T."/>
            <person name="Lombin L.H."/>
            <person name="Cattoli G."/>
        </authorList>
    </citation>
    <scope>NUCLEOTIDE SEQUENCE [LARGE SCALE GENOMIC DNA]</scope>
    <source>
        <strain evidence="1 2">ISLP-3</strain>
    </source>
</reference>
<gene>
    <name evidence="1" type="ORF">SAMN05216410_0999</name>
</gene>
<evidence type="ECO:0000313" key="1">
    <source>
        <dbReference type="EMBL" id="SDB93212.1"/>
    </source>
</evidence>
<proteinExistence type="predicted"/>
<dbReference type="Proteomes" id="UP000199039">
    <property type="component" value="Unassembled WGS sequence"/>
</dbReference>